<dbReference type="Gene3D" id="3.30.160.60">
    <property type="entry name" value="Classic Zinc Finger"/>
    <property type="match status" value="4"/>
</dbReference>
<dbReference type="Proteomes" id="UP000472272">
    <property type="component" value="Chromosome 13"/>
</dbReference>
<evidence type="ECO:0000313" key="14">
    <source>
        <dbReference type="Proteomes" id="UP000472272"/>
    </source>
</evidence>
<dbReference type="Ensembl" id="ENSPMRT00000025629.1">
    <property type="protein sequence ID" value="ENSPMRP00000024164.1"/>
    <property type="gene ID" value="ENSPMRG00000015625.1"/>
</dbReference>
<evidence type="ECO:0000313" key="13">
    <source>
        <dbReference type="Ensembl" id="ENSPMRP00000024164.1"/>
    </source>
</evidence>
<proteinExistence type="inferred from homology"/>
<reference evidence="13" key="3">
    <citation type="submission" date="2025-09" db="UniProtKB">
        <authorList>
            <consortium name="Ensembl"/>
        </authorList>
    </citation>
    <scope>IDENTIFICATION</scope>
</reference>
<keyword evidence="7" id="KW-0805">Transcription regulation</keyword>
<organism evidence="13 14">
    <name type="scientific">Podarcis muralis</name>
    <name type="common">Wall lizard</name>
    <name type="synonym">Lacerta muralis</name>
    <dbReference type="NCBI Taxonomy" id="64176"/>
    <lineage>
        <taxon>Eukaryota</taxon>
        <taxon>Metazoa</taxon>
        <taxon>Chordata</taxon>
        <taxon>Craniata</taxon>
        <taxon>Vertebrata</taxon>
        <taxon>Euteleostomi</taxon>
        <taxon>Lepidosauria</taxon>
        <taxon>Squamata</taxon>
        <taxon>Bifurcata</taxon>
        <taxon>Unidentata</taxon>
        <taxon>Episquamata</taxon>
        <taxon>Laterata</taxon>
        <taxon>Lacertibaenia</taxon>
        <taxon>Lacertidae</taxon>
        <taxon>Podarcis</taxon>
    </lineage>
</organism>
<evidence type="ECO:0000256" key="6">
    <source>
        <dbReference type="ARBA" id="ARBA00022833"/>
    </source>
</evidence>
<keyword evidence="8" id="KW-0238">DNA-binding</keyword>
<dbReference type="PROSITE" id="PS50157">
    <property type="entry name" value="ZINC_FINGER_C2H2_2"/>
    <property type="match status" value="4"/>
</dbReference>
<evidence type="ECO:0000256" key="9">
    <source>
        <dbReference type="ARBA" id="ARBA00023163"/>
    </source>
</evidence>
<reference evidence="13 14" key="1">
    <citation type="journal article" date="2019" name="Proc. Natl. Acad. Sci. U.S.A.">
        <title>Regulatory changes in pterin and carotenoid genes underlie balanced color polymorphisms in the wall lizard.</title>
        <authorList>
            <person name="Andrade P."/>
            <person name="Pinho C."/>
            <person name="Perez I de Lanuza G."/>
            <person name="Afonso S."/>
            <person name="Brejcha J."/>
            <person name="Rubin C.J."/>
            <person name="Wallerman O."/>
            <person name="Pereira P."/>
            <person name="Sabatino S.J."/>
            <person name="Bellati A."/>
            <person name="Pellitteri-Rosa D."/>
            <person name="Bosakova Z."/>
            <person name="Bunikis I."/>
            <person name="Carretero M.A."/>
            <person name="Feiner N."/>
            <person name="Marsik P."/>
            <person name="Pauperio F."/>
            <person name="Salvi D."/>
            <person name="Soler L."/>
            <person name="While G.M."/>
            <person name="Uller T."/>
            <person name="Font E."/>
            <person name="Andersson L."/>
            <person name="Carneiro M."/>
        </authorList>
    </citation>
    <scope>NUCLEOTIDE SEQUENCE</scope>
</reference>
<dbReference type="PROSITE" id="PS00028">
    <property type="entry name" value="ZINC_FINGER_C2H2_1"/>
    <property type="match status" value="3"/>
</dbReference>
<evidence type="ECO:0000256" key="11">
    <source>
        <dbReference type="PROSITE-ProRule" id="PRU00042"/>
    </source>
</evidence>
<dbReference type="GeneTree" id="ENSGT00940000156397"/>
<evidence type="ECO:0000256" key="3">
    <source>
        <dbReference type="ARBA" id="ARBA00022723"/>
    </source>
</evidence>
<reference evidence="13" key="2">
    <citation type="submission" date="2025-08" db="UniProtKB">
        <authorList>
            <consortium name="Ensembl"/>
        </authorList>
    </citation>
    <scope>IDENTIFICATION</scope>
</reference>
<dbReference type="GO" id="GO:0008270">
    <property type="term" value="F:zinc ion binding"/>
    <property type="evidence" value="ECO:0007669"/>
    <property type="project" value="UniProtKB-KW"/>
</dbReference>
<dbReference type="Pfam" id="PF13912">
    <property type="entry name" value="zf-C2H2_6"/>
    <property type="match status" value="1"/>
</dbReference>
<dbReference type="AlphaFoldDB" id="A0A670JKX2"/>
<dbReference type="SUPFAM" id="SSF57667">
    <property type="entry name" value="beta-beta-alpha zinc fingers"/>
    <property type="match status" value="2"/>
</dbReference>
<dbReference type="FunFam" id="3.30.160.60:FF:000185">
    <property type="entry name" value="zinc finger protein 319"/>
    <property type="match status" value="1"/>
</dbReference>
<keyword evidence="10" id="KW-0539">Nucleus</keyword>
<dbReference type="GO" id="GO:0000981">
    <property type="term" value="F:DNA-binding transcription factor activity, RNA polymerase II-specific"/>
    <property type="evidence" value="ECO:0007669"/>
    <property type="project" value="TreeGrafter"/>
</dbReference>
<feature type="domain" description="C2H2-type" evidence="12">
    <location>
        <begin position="65"/>
        <end position="94"/>
    </location>
</feature>
<keyword evidence="14" id="KW-1185">Reference proteome</keyword>
<evidence type="ECO:0000256" key="2">
    <source>
        <dbReference type="ARBA" id="ARBA00006991"/>
    </source>
</evidence>
<keyword evidence="3" id="KW-0479">Metal-binding</keyword>
<evidence type="ECO:0000256" key="8">
    <source>
        <dbReference type="ARBA" id="ARBA00023125"/>
    </source>
</evidence>
<protein>
    <recommendedName>
        <fullName evidence="12">C2H2-type domain-containing protein</fullName>
    </recommendedName>
</protein>
<evidence type="ECO:0000259" key="12">
    <source>
        <dbReference type="PROSITE" id="PS50157"/>
    </source>
</evidence>
<keyword evidence="5 11" id="KW-0863">Zinc-finger</keyword>
<comment type="subcellular location">
    <subcellularLocation>
        <location evidence="1">Nucleus</location>
    </subcellularLocation>
</comment>
<evidence type="ECO:0000256" key="5">
    <source>
        <dbReference type="ARBA" id="ARBA00022771"/>
    </source>
</evidence>
<dbReference type="GO" id="GO:0000978">
    <property type="term" value="F:RNA polymerase II cis-regulatory region sequence-specific DNA binding"/>
    <property type="evidence" value="ECO:0007669"/>
    <property type="project" value="TreeGrafter"/>
</dbReference>
<evidence type="ECO:0000256" key="4">
    <source>
        <dbReference type="ARBA" id="ARBA00022737"/>
    </source>
</evidence>
<comment type="similarity">
    <text evidence="2">Belongs to the krueppel C2H2-type zinc-finger protein family.</text>
</comment>
<feature type="domain" description="C2H2-type" evidence="12">
    <location>
        <begin position="95"/>
        <end position="122"/>
    </location>
</feature>
<dbReference type="InterPro" id="IPR013087">
    <property type="entry name" value="Znf_C2H2_type"/>
</dbReference>
<dbReference type="PANTHER" id="PTHR23235">
    <property type="entry name" value="KRUEPPEL-LIKE TRANSCRIPTION FACTOR"/>
    <property type="match status" value="1"/>
</dbReference>
<keyword evidence="9" id="KW-0804">Transcription</keyword>
<dbReference type="SMART" id="SM00355">
    <property type="entry name" value="ZnF_C2H2"/>
    <property type="match status" value="5"/>
</dbReference>
<feature type="domain" description="C2H2-type" evidence="12">
    <location>
        <begin position="236"/>
        <end position="263"/>
    </location>
</feature>
<accession>A0A670JKX2</accession>
<evidence type="ECO:0000256" key="10">
    <source>
        <dbReference type="ARBA" id="ARBA00023242"/>
    </source>
</evidence>
<evidence type="ECO:0000256" key="1">
    <source>
        <dbReference type="ARBA" id="ARBA00004123"/>
    </source>
</evidence>
<feature type="domain" description="C2H2-type" evidence="12">
    <location>
        <begin position="37"/>
        <end position="64"/>
    </location>
</feature>
<dbReference type="PANTHER" id="PTHR23235:SF120">
    <property type="entry name" value="KRUPPEL-LIKE FACTOR 15"/>
    <property type="match status" value="1"/>
</dbReference>
<dbReference type="FunFam" id="3.30.160.60:FF:000446">
    <property type="entry name" value="Zinc finger protein"/>
    <property type="match status" value="1"/>
</dbReference>
<evidence type="ECO:0000256" key="7">
    <source>
        <dbReference type="ARBA" id="ARBA00023015"/>
    </source>
</evidence>
<sequence>MGQSCPTLGFQRCLKTLPGHVASVTKLLWRANTSRPHRCTACTKRFKTPYELQRHMLTHCAERPFACTACGKGFAAAGSSYLAIHARSHTGERPYACGVCGKAFARPSLLLQHQRVHSTERPHRCRHCSKLFKDLAYLNHMKVHLSKLGLQSEQRGPGPGRSAQSLLVGCEALYPSLLSPRPTDKASTGNFLGYGDASCAERLQATARAVESGQQWRERSYAGGSKLVREDPGGSHRCPDCSRTFGTFQQMALHRQSHLSREREWSKGQSLGSHLLAGHWLPTNVRASTAANTSPSLLTQEEKGKYGQAEHSCFGIWGWLFFCGGYQRGSHISQSNLRF</sequence>
<dbReference type="Pfam" id="PF00096">
    <property type="entry name" value="zf-C2H2"/>
    <property type="match status" value="2"/>
</dbReference>
<name>A0A670JKX2_PODMU</name>
<keyword evidence="6" id="KW-0862">Zinc</keyword>
<keyword evidence="4" id="KW-0677">Repeat</keyword>
<dbReference type="GO" id="GO:0005634">
    <property type="term" value="C:nucleus"/>
    <property type="evidence" value="ECO:0007669"/>
    <property type="project" value="UniProtKB-SubCell"/>
</dbReference>
<dbReference type="InterPro" id="IPR036236">
    <property type="entry name" value="Znf_C2H2_sf"/>
</dbReference>